<dbReference type="SUPFAM" id="SSF51905">
    <property type="entry name" value="FAD/NAD(P)-binding domain"/>
    <property type="match status" value="1"/>
</dbReference>
<dbReference type="InterPro" id="IPR015939">
    <property type="entry name" value="Fum_Rdtase/Succ_DH_flav-like_C"/>
</dbReference>
<evidence type="ECO:0000256" key="1">
    <source>
        <dbReference type="ARBA" id="ARBA00022630"/>
    </source>
</evidence>
<dbReference type="Gene3D" id="3.90.700.10">
    <property type="entry name" value="Succinate dehydrogenase/fumarate reductase flavoprotein, catalytic domain"/>
    <property type="match status" value="1"/>
</dbReference>
<sequence>MTANDFWAEGEPVFDKAAPDGPVETRWERRKFSAKLVNPANRRKLTVIVVGTGLAGGSAAATLAEAGYRVKSYCYQDSPRRAHSIAAQGGINAAKNYRNDGDSVYRLFYDTVKGGDFRARESNVYRLAQVSVNIIDQCVAQGVPFAREYGGLLDNRSFGGTQVSRTFYARGQTGQQLLLGAYQALERQIGLGNVEMNARHEMLELIIVDGKARGIVVRDMVTGEITTEFADAVVLASGGYGNVFFLSTNAKGCNVTASWRAHRKGALFANPCYTQIHPTCIPESGSHQSKLTLMSESLRNDGRVWVPKKAADCPKPAGSIAEEDRDYYLERIYPSFGNLVPRDIASRAAKNVCDEGRGVGPGGLGVYLDFADAIKRLGRKAVEAKYGNLFEMYERITGEDPYETPMRIYPAVHYTMGGLWVDYDLQSTVPGLFVVGEANFSDHGANRLGASALMQGLADGYFVLPNTISNYLAAGPFKKVTESDEAVVEARKQVEDRIEKFLSIDGDRTVDSFHRELGQIMWEYCGMERTEEGLTKAIGLIRALKEEFWTRVKVPGKGEELNQNLEKAGRVADFIELGELMCIDALHRRESCGGHFRAESQTPDGEALRHDDQFSYAAAWEYFGADGKPVLHKEDLNFEYVHPSTRSYK</sequence>
<dbReference type="RefSeq" id="WP_317787666.1">
    <property type="nucleotide sequence ID" value="NZ_AP028461.1"/>
</dbReference>
<name>A0ABW4A9D1_9ACTN</name>
<dbReference type="PANTHER" id="PTHR11632:SF53">
    <property type="entry name" value="SUCCINATE DEHYDROGENASE FLAVOPROTEIN SUBUNIT"/>
    <property type="match status" value="1"/>
</dbReference>
<keyword evidence="1" id="KW-0285">Flavoprotein</keyword>
<dbReference type="EMBL" id="JBHTMK010000021">
    <property type="protein sequence ID" value="MFD1367174.1"/>
    <property type="molecule type" value="Genomic_DNA"/>
</dbReference>
<dbReference type="InterPro" id="IPR011280">
    <property type="entry name" value="Succ_DH/Fum_Rdt_flav_su"/>
</dbReference>
<dbReference type="SUPFAM" id="SSF46977">
    <property type="entry name" value="Succinate dehydrogenase/fumarate reductase flavoprotein C-terminal domain"/>
    <property type="match status" value="1"/>
</dbReference>
<dbReference type="PANTHER" id="PTHR11632">
    <property type="entry name" value="SUCCINATE DEHYDROGENASE 2 FLAVOPROTEIN SUBUNIT"/>
    <property type="match status" value="1"/>
</dbReference>
<dbReference type="InterPro" id="IPR027477">
    <property type="entry name" value="Succ_DH/fumarate_Rdtase_cat_sf"/>
</dbReference>
<dbReference type="Proteomes" id="UP001597183">
    <property type="component" value="Unassembled WGS sequence"/>
</dbReference>
<accession>A0ABW4A9D1</accession>
<dbReference type="PRINTS" id="PR00368">
    <property type="entry name" value="FADPNR"/>
</dbReference>
<dbReference type="NCBIfam" id="NF005749">
    <property type="entry name" value="PRK07573.1"/>
    <property type="match status" value="1"/>
</dbReference>
<dbReference type="Pfam" id="PF02910">
    <property type="entry name" value="Succ_DH_flav_C"/>
    <property type="match status" value="1"/>
</dbReference>
<evidence type="ECO:0000256" key="2">
    <source>
        <dbReference type="ARBA" id="ARBA00023002"/>
    </source>
</evidence>
<evidence type="ECO:0000259" key="4">
    <source>
        <dbReference type="Pfam" id="PF02910"/>
    </source>
</evidence>
<dbReference type="Gene3D" id="1.20.58.100">
    <property type="entry name" value="Fumarate reductase/succinate dehydrogenase flavoprotein-like, C-terminal domain"/>
    <property type="match status" value="1"/>
</dbReference>
<evidence type="ECO:0000313" key="5">
    <source>
        <dbReference type="EMBL" id="MFD1367174.1"/>
    </source>
</evidence>
<proteinExistence type="predicted"/>
<evidence type="ECO:0000313" key="6">
    <source>
        <dbReference type="Proteomes" id="UP001597183"/>
    </source>
</evidence>
<organism evidence="5 6">
    <name type="scientific">Actinoplanes sichuanensis</name>
    <dbReference type="NCBI Taxonomy" id="512349"/>
    <lineage>
        <taxon>Bacteria</taxon>
        <taxon>Bacillati</taxon>
        <taxon>Actinomycetota</taxon>
        <taxon>Actinomycetes</taxon>
        <taxon>Micromonosporales</taxon>
        <taxon>Micromonosporaceae</taxon>
        <taxon>Actinoplanes</taxon>
    </lineage>
</organism>
<feature type="domain" description="Fumarate reductase/succinate dehydrogenase flavoprotein-like C-terminal" evidence="4">
    <location>
        <begin position="514"/>
        <end position="648"/>
    </location>
</feature>
<keyword evidence="6" id="KW-1185">Reference proteome</keyword>
<dbReference type="Pfam" id="PF00890">
    <property type="entry name" value="FAD_binding_2"/>
    <property type="match status" value="1"/>
</dbReference>
<dbReference type="InterPro" id="IPR037099">
    <property type="entry name" value="Fum_R/Succ_DH_flav-like_C_sf"/>
</dbReference>
<dbReference type="InterPro" id="IPR036188">
    <property type="entry name" value="FAD/NAD-bd_sf"/>
</dbReference>
<protein>
    <submittedName>
        <fullName evidence="5">Fumarate reductase/succinate dehydrogenase flavoprotein subunit</fullName>
    </submittedName>
</protein>
<dbReference type="NCBIfam" id="TIGR01811">
    <property type="entry name" value="sdhA_Bsu"/>
    <property type="match status" value="1"/>
</dbReference>
<feature type="domain" description="FAD-dependent oxidoreductase 2 FAD-binding" evidence="3">
    <location>
        <begin position="47"/>
        <end position="453"/>
    </location>
</feature>
<gene>
    <name evidence="5" type="ORF">ACFQ5G_17610</name>
</gene>
<comment type="caution">
    <text evidence="5">The sequence shown here is derived from an EMBL/GenBank/DDBJ whole genome shotgun (WGS) entry which is preliminary data.</text>
</comment>
<evidence type="ECO:0000259" key="3">
    <source>
        <dbReference type="Pfam" id="PF00890"/>
    </source>
</evidence>
<dbReference type="InterPro" id="IPR030664">
    <property type="entry name" value="SdhA/FrdA/AprA"/>
</dbReference>
<dbReference type="Gene3D" id="3.50.50.60">
    <property type="entry name" value="FAD/NAD(P)-binding domain"/>
    <property type="match status" value="1"/>
</dbReference>
<keyword evidence="2" id="KW-0560">Oxidoreductase</keyword>
<dbReference type="SUPFAM" id="SSF56425">
    <property type="entry name" value="Succinate dehydrogenase/fumarate reductase flavoprotein, catalytic domain"/>
    <property type="match status" value="1"/>
</dbReference>
<dbReference type="InterPro" id="IPR003953">
    <property type="entry name" value="FAD-dep_OxRdtase_2_FAD-bd"/>
</dbReference>
<reference evidence="6" key="1">
    <citation type="journal article" date="2019" name="Int. J. Syst. Evol. Microbiol.">
        <title>The Global Catalogue of Microorganisms (GCM) 10K type strain sequencing project: providing services to taxonomists for standard genome sequencing and annotation.</title>
        <authorList>
            <consortium name="The Broad Institute Genomics Platform"/>
            <consortium name="The Broad Institute Genome Sequencing Center for Infectious Disease"/>
            <person name="Wu L."/>
            <person name="Ma J."/>
        </authorList>
    </citation>
    <scope>NUCLEOTIDE SEQUENCE [LARGE SCALE GENOMIC DNA]</scope>
    <source>
        <strain evidence="6">CCM 7526</strain>
    </source>
</reference>